<reference evidence="2" key="1">
    <citation type="journal article" date="2017" name="Nature">
        <title>The sunflower genome provides insights into oil metabolism, flowering and Asterid evolution.</title>
        <authorList>
            <person name="Badouin H."/>
            <person name="Gouzy J."/>
            <person name="Grassa C.J."/>
            <person name="Murat F."/>
            <person name="Staton S.E."/>
            <person name="Cottret L."/>
            <person name="Lelandais-Briere C."/>
            <person name="Owens G.L."/>
            <person name="Carrere S."/>
            <person name="Mayjonade B."/>
            <person name="Legrand L."/>
            <person name="Gill N."/>
            <person name="Kane N.C."/>
            <person name="Bowers J.E."/>
            <person name="Hubner S."/>
            <person name="Bellec A."/>
            <person name="Berard A."/>
            <person name="Berges H."/>
            <person name="Blanchet N."/>
            <person name="Boniface M.C."/>
            <person name="Brunel D."/>
            <person name="Catrice O."/>
            <person name="Chaidir N."/>
            <person name="Claudel C."/>
            <person name="Donnadieu C."/>
            <person name="Faraut T."/>
            <person name="Fievet G."/>
            <person name="Helmstetter N."/>
            <person name="King M."/>
            <person name="Knapp S.J."/>
            <person name="Lai Z."/>
            <person name="Le Paslier M.C."/>
            <person name="Lippi Y."/>
            <person name="Lorenzon L."/>
            <person name="Mandel J.R."/>
            <person name="Marage G."/>
            <person name="Marchand G."/>
            <person name="Marquand E."/>
            <person name="Bret-Mestries E."/>
            <person name="Morien E."/>
            <person name="Nambeesan S."/>
            <person name="Nguyen T."/>
            <person name="Pegot-Espagnet P."/>
            <person name="Pouilly N."/>
            <person name="Raftis F."/>
            <person name="Sallet E."/>
            <person name="Schiex T."/>
            <person name="Thomas J."/>
            <person name="Vandecasteele C."/>
            <person name="Vares D."/>
            <person name="Vear F."/>
            <person name="Vautrin S."/>
            <person name="Crespi M."/>
            <person name="Mangin B."/>
            <person name="Burke J.M."/>
            <person name="Salse J."/>
            <person name="Munos S."/>
            <person name="Vincourt P."/>
            <person name="Rieseberg L.H."/>
            <person name="Langlade N.B."/>
        </authorList>
    </citation>
    <scope>NUCLEOTIDE SEQUENCE [LARGE SCALE GENOMIC DNA]</scope>
    <source>
        <strain evidence="2">cv. SF193</strain>
    </source>
</reference>
<dbReference type="Proteomes" id="UP000215914">
    <property type="component" value="Chromosome 13"/>
</dbReference>
<organism evidence="1 2">
    <name type="scientific">Helianthus annuus</name>
    <name type="common">Common sunflower</name>
    <dbReference type="NCBI Taxonomy" id="4232"/>
    <lineage>
        <taxon>Eukaryota</taxon>
        <taxon>Viridiplantae</taxon>
        <taxon>Streptophyta</taxon>
        <taxon>Embryophyta</taxon>
        <taxon>Tracheophyta</taxon>
        <taxon>Spermatophyta</taxon>
        <taxon>Magnoliopsida</taxon>
        <taxon>eudicotyledons</taxon>
        <taxon>Gunneridae</taxon>
        <taxon>Pentapetalae</taxon>
        <taxon>asterids</taxon>
        <taxon>campanulids</taxon>
        <taxon>Asterales</taxon>
        <taxon>Asteraceae</taxon>
        <taxon>Asteroideae</taxon>
        <taxon>Heliantheae alliance</taxon>
        <taxon>Heliantheae</taxon>
        <taxon>Helianthus</taxon>
    </lineage>
</organism>
<accession>A0A251SN33</accession>
<gene>
    <name evidence="1" type="ORF">HannXRQ_Chr13g0387441</name>
</gene>
<dbReference type="EMBL" id="CM007902">
    <property type="protein sequence ID" value="OTG00124.1"/>
    <property type="molecule type" value="Genomic_DNA"/>
</dbReference>
<name>A0A251SN33_HELAN</name>
<protein>
    <submittedName>
        <fullName evidence="1">Uncharacterized protein</fullName>
    </submittedName>
</protein>
<dbReference type="AlphaFoldDB" id="A0A251SN33"/>
<evidence type="ECO:0000313" key="1">
    <source>
        <dbReference type="EMBL" id="OTG00124.1"/>
    </source>
</evidence>
<dbReference type="InParanoid" id="A0A251SN33"/>
<sequence>MKTDLSSKKIQKHRFDPQEHLKLLTLDQIEQTATMVLNLSPGYCFSVAFDYNRSVNTMKPSSSSPQPPYHFFADLHGSCQQYLTMFLAPNNFEKHGVSASFLLAVIGVELVRVKMLDWIVALP</sequence>
<proteinExistence type="predicted"/>
<evidence type="ECO:0000313" key="2">
    <source>
        <dbReference type="Proteomes" id="UP000215914"/>
    </source>
</evidence>
<keyword evidence="2" id="KW-1185">Reference proteome</keyword>